<dbReference type="InterPro" id="IPR029058">
    <property type="entry name" value="AB_hydrolase_fold"/>
</dbReference>
<evidence type="ECO:0000256" key="2">
    <source>
        <dbReference type="ARBA" id="ARBA00022692"/>
    </source>
</evidence>
<dbReference type="SUPFAM" id="SSF53474">
    <property type="entry name" value="alpha/beta-Hydrolases"/>
    <property type="match status" value="1"/>
</dbReference>
<evidence type="ECO:0000256" key="1">
    <source>
        <dbReference type="ARBA" id="ARBA00007387"/>
    </source>
</evidence>
<gene>
    <name evidence="7" type="ORF">K491DRAFT_696352</name>
</gene>
<evidence type="ECO:0000313" key="7">
    <source>
        <dbReference type="EMBL" id="KAF2651585.1"/>
    </source>
</evidence>
<dbReference type="Pfam" id="PF05705">
    <property type="entry name" value="DUF829"/>
    <property type="match status" value="1"/>
</dbReference>
<keyword evidence="8" id="KW-1185">Reference proteome</keyword>
<evidence type="ECO:0000256" key="3">
    <source>
        <dbReference type="ARBA" id="ARBA00022989"/>
    </source>
</evidence>
<dbReference type="PANTHER" id="PTHR12265">
    <property type="entry name" value="TRANSMEMBRANE PROTEIN 53"/>
    <property type="match status" value="1"/>
</dbReference>
<dbReference type="GO" id="GO:0005640">
    <property type="term" value="C:nuclear outer membrane"/>
    <property type="evidence" value="ECO:0007669"/>
    <property type="project" value="UniProtKB-SubCell"/>
</dbReference>
<dbReference type="AlphaFoldDB" id="A0A6A6SUZ2"/>
<dbReference type="OrthoDB" id="77878at2759"/>
<proteinExistence type="inferred from homology"/>
<dbReference type="Proteomes" id="UP000799324">
    <property type="component" value="Unassembled WGS sequence"/>
</dbReference>
<evidence type="ECO:0000256" key="4">
    <source>
        <dbReference type="ARBA" id="ARBA00023136"/>
    </source>
</evidence>
<reference evidence="7" key="1">
    <citation type="journal article" date="2020" name="Stud. Mycol.">
        <title>101 Dothideomycetes genomes: a test case for predicting lifestyles and emergence of pathogens.</title>
        <authorList>
            <person name="Haridas S."/>
            <person name="Albert R."/>
            <person name="Binder M."/>
            <person name="Bloem J."/>
            <person name="Labutti K."/>
            <person name="Salamov A."/>
            <person name="Andreopoulos B."/>
            <person name="Baker S."/>
            <person name="Barry K."/>
            <person name="Bills G."/>
            <person name="Bluhm B."/>
            <person name="Cannon C."/>
            <person name="Castanera R."/>
            <person name="Culley D."/>
            <person name="Daum C."/>
            <person name="Ezra D."/>
            <person name="Gonzalez J."/>
            <person name="Henrissat B."/>
            <person name="Kuo A."/>
            <person name="Liang C."/>
            <person name="Lipzen A."/>
            <person name="Lutzoni F."/>
            <person name="Magnuson J."/>
            <person name="Mondo S."/>
            <person name="Nolan M."/>
            <person name="Ohm R."/>
            <person name="Pangilinan J."/>
            <person name="Park H.-J."/>
            <person name="Ramirez L."/>
            <person name="Alfaro M."/>
            <person name="Sun H."/>
            <person name="Tritt A."/>
            <person name="Yoshinaga Y."/>
            <person name="Zwiers L.-H."/>
            <person name="Turgeon B."/>
            <person name="Goodwin S."/>
            <person name="Spatafora J."/>
            <person name="Crous P."/>
            <person name="Grigoriev I."/>
        </authorList>
    </citation>
    <scope>NUCLEOTIDE SEQUENCE</scope>
    <source>
        <strain evidence="7">CBS 122681</strain>
    </source>
</reference>
<sequence>MPTKTTQITPTTVTKPLSDFQTIGYNTYLYTAESYKPPETPLVLIFAWNAAAAKHIAKYTVAYKQLIRNGRFLLIRCDTRDMYRKAKTYERLLTPALNVVKEHVKLGGKVLCHSFSNGGANQLAEFAKAWKRREGTLMPMRAQIVDSAPGKGGWLRSHAAIMYSLPQTLLWRWFGWLAIHLMIASIFAYNKVTGAEHKFLVLWRELNDPTIFDARTPRVYLYSKVDKMVGDDEVEEHADAAIAMGRDVVKVRFENSPHAGHVREDEGKYWGAVMGAWKRGPASE</sequence>
<keyword evidence="3" id="KW-1133">Transmembrane helix</keyword>
<comment type="similarity">
    <text evidence="1">Belongs to the TMEM53 family.</text>
</comment>
<dbReference type="EMBL" id="MU004422">
    <property type="protein sequence ID" value="KAF2651585.1"/>
    <property type="molecule type" value="Genomic_DNA"/>
</dbReference>
<keyword evidence="2" id="KW-0812">Transmembrane</keyword>
<name>A0A6A6SUZ2_9PLEO</name>
<accession>A0A6A6SUZ2</accession>
<comment type="subcellular location">
    <subcellularLocation>
        <location evidence="6">Nucleus outer membrane</location>
        <topology evidence="6">Single-pass membrane protein</topology>
    </subcellularLocation>
</comment>
<dbReference type="InterPro" id="IPR008547">
    <property type="entry name" value="DUF829_TMEM53"/>
</dbReference>
<organism evidence="7 8">
    <name type="scientific">Lophiostoma macrostomum CBS 122681</name>
    <dbReference type="NCBI Taxonomy" id="1314788"/>
    <lineage>
        <taxon>Eukaryota</taxon>
        <taxon>Fungi</taxon>
        <taxon>Dikarya</taxon>
        <taxon>Ascomycota</taxon>
        <taxon>Pezizomycotina</taxon>
        <taxon>Dothideomycetes</taxon>
        <taxon>Pleosporomycetidae</taxon>
        <taxon>Pleosporales</taxon>
        <taxon>Lophiostomataceae</taxon>
        <taxon>Lophiostoma</taxon>
    </lineage>
</organism>
<evidence type="ECO:0000313" key="8">
    <source>
        <dbReference type="Proteomes" id="UP000799324"/>
    </source>
</evidence>
<keyword evidence="4" id="KW-0472">Membrane</keyword>
<protein>
    <submittedName>
        <fullName evidence="7">Indole-diterpene biosynthesis protein-like protein PaxU</fullName>
    </submittedName>
</protein>
<evidence type="ECO:0000256" key="5">
    <source>
        <dbReference type="ARBA" id="ARBA00023242"/>
    </source>
</evidence>
<dbReference type="PANTHER" id="PTHR12265:SF30">
    <property type="entry name" value="TRANSMEMBRANE PROTEIN 53"/>
    <property type="match status" value="1"/>
</dbReference>
<keyword evidence="5" id="KW-0539">Nucleus</keyword>
<evidence type="ECO:0000256" key="6">
    <source>
        <dbReference type="ARBA" id="ARBA00034303"/>
    </source>
</evidence>